<evidence type="ECO:0008006" key="3">
    <source>
        <dbReference type="Google" id="ProtNLM"/>
    </source>
</evidence>
<sequence length="126" mass="14488">MSLVRHGVSIGIARIDNEFFLSIKAFGKLKHEDYLTINPMIDSALEGVKHPYINALIDGSEFQGWELRAAWDDSKLDLKHSHKFSKIAIFGNKKWQKYAAKIGIWFVSGEIKYFEDSEQAIAWLQE</sequence>
<evidence type="ECO:0000313" key="2">
    <source>
        <dbReference type="Proteomes" id="UP000191980"/>
    </source>
</evidence>
<comment type="caution">
    <text evidence="1">The sequence shown here is derived from an EMBL/GenBank/DDBJ whole genome shotgun (WGS) entry which is preliminary data.</text>
</comment>
<dbReference type="SUPFAM" id="SSF52091">
    <property type="entry name" value="SpoIIaa-like"/>
    <property type="match status" value="1"/>
</dbReference>
<accession>A0A1V8M761</accession>
<dbReference type="AlphaFoldDB" id="A0A1V8M761"/>
<dbReference type="RefSeq" id="WP_080521959.1">
    <property type="nucleotide sequence ID" value="NZ_LPUF01000001.1"/>
</dbReference>
<reference evidence="1 2" key="1">
    <citation type="submission" date="2015-12" db="EMBL/GenBank/DDBJ databases">
        <authorList>
            <person name="Shamseldin A."/>
            <person name="Moawad H."/>
            <person name="Abd El-Rahim W.M."/>
            <person name="Sadowsky M.J."/>
        </authorList>
    </citation>
    <scope>NUCLEOTIDE SEQUENCE [LARGE SCALE GENOMIC DNA]</scope>
    <source>
        <strain evidence="1 2">WF1</strain>
    </source>
</reference>
<dbReference type="Pfam" id="PF11964">
    <property type="entry name" value="SpoIIAA-like"/>
    <property type="match status" value="1"/>
</dbReference>
<dbReference type="InterPro" id="IPR021866">
    <property type="entry name" value="SpoIIAA-like"/>
</dbReference>
<proteinExistence type="predicted"/>
<dbReference type="InterPro" id="IPR036513">
    <property type="entry name" value="STAS_dom_sf"/>
</dbReference>
<keyword evidence="2" id="KW-1185">Reference proteome</keyword>
<dbReference type="Proteomes" id="UP000191980">
    <property type="component" value="Unassembled WGS sequence"/>
</dbReference>
<dbReference type="Gene3D" id="3.40.50.10600">
    <property type="entry name" value="SpoIIaa-like domains"/>
    <property type="match status" value="1"/>
</dbReference>
<organism evidence="1 2">
    <name type="scientific">Methyloprofundus sedimenti</name>
    <dbReference type="NCBI Taxonomy" id="1420851"/>
    <lineage>
        <taxon>Bacteria</taxon>
        <taxon>Pseudomonadati</taxon>
        <taxon>Pseudomonadota</taxon>
        <taxon>Gammaproteobacteria</taxon>
        <taxon>Methylococcales</taxon>
        <taxon>Methylococcaceae</taxon>
        <taxon>Methyloprofundus</taxon>
    </lineage>
</organism>
<evidence type="ECO:0000313" key="1">
    <source>
        <dbReference type="EMBL" id="OQK17346.1"/>
    </source>
</evidence>
<dbReference type="OrthoDB" id="555504at2"/>
<gene>
    <name evidence="1" type="ORF">AU255_05540</name>
</gene>
<dbReference type="EMBL" id="LPUF01000001">
    <property type="protein sequence ID" value="OQK17346.1"/>
    <property type="molecule type" value="Genomic_DNA"/>
</dbReference>
<name>A0A1V8M761_9GAMM</name>
<dbReference type="STRING" id="1420851.AU255_05540"/>
<protein>
    <recommendedName>
        <fullName evidence="3">STAS/SEC14 domain-containing protein</fullName>
    </recommendedName>
</protein>
<dbReference type="InterPro" id="IPR038396">
    <property type="entry name" value="SpoIIAA-like_sf"/>
</dbReference>